<proteinExistence type="predicted"/>
<organism evidence="3 4">
    <name type="scientific">Setaria italica</name>
    <name type="common">Foxtail millet</name>
    <name type="synonym">Panicum italicum</name>
    <dbReference type="NCBI Taxonomy" id="4555"/>
    <lineage>
        <taxon>Eukaryota</taxon>
        <taxon>Viridiplantae</taxon>
        <taxon>Streptophyta</taxon>
        <taxon>Embryophyta</taxon>
        <taxon>Tracheophyta</taxon>
        <taxon>Spermatophyta</taxon>
        <taxon>Magnoliopsida</taxon>
        <taxon>Liliopsida</taxon>
        <taxon>Poales</taxon>
        <taxon>Poaceae</taxon>
        <taxon>PACMAD clade</taxon>
        <taxon>Panicoideae</taxon>
        <taxon>Panicodae</taxon>
        <taxon>Paniceae</taxon>
        <taxon>Cenchrinae</taxon>
        <taxon>Setaria</taxon>
    </lineage>
</organism>
<sequence>MPTMFSEDSADLGGAGFHINTTSHWVVSHVGSDPFKKSSGIVNTSDILETNMLELYKTTRTSTSSLRYYVDQNIRKDFDINKEAGSHDRKINPPQAPSSDSARQDEKRRGVIVGIAALCIAAAVISSSVVYLWLKWVSLVKRQMA</sequence>
<keyword evidence="2" id="KW-0812">Transmembrane</keyword>
<dbReference type="Proteomes" id="UP000004995">
    <property type="component" value="Unassembled WGS sequence"/>
</dbReference>
<reference evidence="4" key="1">
    <citation type="journal article" date="2012" name="Nat. Biotechnol.">
        <title>Reference genome sequence of the model plant Setaria.</title>
        <authorList>
            <person name="Bennetzen J.L."/>
            <person name="Schmutz J."/>
            <person name="Wang H."/>
            <person name="Percifield R."/>
            <person name="Hawkins J."/>
            <person name="Pontaroli A.C."/>
            <person name="Estep M."/>
            <person name="Feng L."/>
            <person name="Vaughn J.N."/>
            <person name="Grimwood J."/>
            <person name="Jenkins J."/>
            <person name="Barry K."/>
            <person name="Lindquist E."/>
            <person name="Hellsten U."/>
            <person name="Deshpande S."/>
            <person name="Wang X."/>
            <person name="Wu X."/>
            <person name="Mitros T."/>
            <person name="Triplett J."/>
            <person name="Yang X."/>
            <person name="Ye C.Y."/>
            <person name="Mauro-Herrera M."/>
            <person name="Wang L."/>
            <person name="Li P."/>
            <person name="Sharma M."/>
            <person name="Sharma R."/>
            <person name="Ronald P.C."/>
            <person name="Panaud O."/>
            <person name="Kellogg E.A."/>
            <person name="Brutnell T.P."/>
            <person name="Doust A.N."/>
            <person name="Tuskan G.A."/>
            <person name="Rokhsar D."/>
            <person name="Devos K.M."/>
        </authorList>
    </citation>
    <scope>NUCLEOTIDE SEQUENCE [LARGE SCALE GENOMIC DNA]</scope>
    <source>
        <strain evidence="4">cv. Yugu1</strain>
    </source>
</reference>
<dbReference type="AlphaFoldDB" id="K3YYH6"/>
<dbReference type="EnsemblPlants" id="KQL30867">
    <property type="protein sequence ID" value="KQL30867"/>
    <property type="gene ID" value="SETIT_019329mg"/>
</dbReference>
<accession>K3YYH6</accession>
<dbReference type="InParanoid" id="K3YYH6"/>
<evidence type="ECO:0000256" key="1">
    <source>
        <dbReference type="SAM" id="MobiDB-lite"/>
    </source>
</evidence>
<dbReference type="HOGENOM" id="CLU_1790243_0_0_1"/>
<name>K3YYH6_SETIT</name>
<dbReference type="eggNOG" id="ENOG502RJZE">
    <property type="taxonomic scope" value="Eukaryota"/>
</dbReference>
<keyword evidence="4" id="KW-1185">Reference proteome</keyword>
<dbReference type="Gramene" id="KQL30867">
    <property type="protein sequence ID" value="KQL30867"/>
    <property type="gene ID" value="SETIT_019329mg"/>
</dbReference>
<feature type="transmembrane region" description="Helical" evidence="2">
    <location>
        <begin position="111"/>
        <end position="134"/>
    </location>
</feature>
<keyword evidence="2" id="KW-0472">Membrane</keyword>
<evidence type="ECO:0000313" key="4">
    <source>
        <dbReference type="Proteomes" id="UP000004995"/>
    </source>
</evidence>
<evidence type="ECO:0000313" key="3">
    <source>
        <dbReference type="EnsemblPlants" id="KQL30867"/>
    </source>
</evidence>
<keyword evidence="2" id="KW-1133">Transmembrane helix</keyword>
<reference evidence="3" key="2">
    <citation type="submission" date="2018-08" db="UniProtKB">
        <authorList>
            <consortium name="EnsemblPlants"/>
        </authorList>
    </citation>
    <scope>IDENTIFICATION</scope>
    <source>
        <strain evidence="3">Yugu1</strain>
    </source>
</reference>
<feature type="compositionally biased region" description="Basic and acidic residues" evidence="1">
    <location>
        <begin position="81"/>
        <end position="91"/>
    </location>
</feature>
<protein>
    <submittedName>
        <fullName evidence="3">Uncharacterized protein</fullName>
    </submittedName>
</protein>
<evidence type="ECO:0000256" key="2">
    <source>
        <dbReference type="SAM" id="Phobius"/>
    </source>
</evidence>
<feature type="region of interest" description="Disordered" evidence="1">
    <location>
        <begin position="81"/>
        <end position="105"/>
    </location>
</feature>
<dbReference type="STRING" id="4555.K3YYH6"/>
<dbReference type="EMBL" id="AGNK02000480">
    <property type="status" value="NOT_ANNOTATED_CDS"/>
    <property type="molecule type" value="Genomic_DNA"/>
</dbReference>